<evidence type="ECO:0000313" key="4">
    <source>
        <dbReference type="Proteomes" id="UP000639516"/>
    </source>
</evidence>
<dbReference type="Pfam" id="PF03551">
    <property type="entry name" value="PadR"/>
    <property type="match status" value="1"/>
</dbReference>
<dbReference type="EMBL" id="JAATTO010000008">
    <property type="protein sequence ID" value="MBC9977933.1"/>
    <property type="molecule type" value="Genomic_DNA"/>
</dbReference>
<dbReference type="Gene3D" id="6.10.140.190">
    <property type="match status" value="1"/>
</dbReference>
<dbReference type="InterPro" id="IPR036388">
    <property type="entry name" value="WH-like_DNA-bd_sf"/>
</dbReference>
<gene>
    <name evidence="3" type="ORF">HA482_06835</name>
</gene>
<evidence type="ECO:0000259" key="1">
    <source>
        <dbReference type="Pfam" id="PF03551"/>
    </source>
</evidence>
<dbReference type="PANTHER" id="PTHR43252:SF4">
    <property type="entry name" value="TRANSCRIPTIONAL REGULATORY PROTEIN"/>
    <property type="match status" value="1"/>
</dbReference>
<dbReference type="InterPro" id="IPR036390">
    <property type="entry name" value="WH_DNA-bd_sf"/>
</dbReference>
<keyword evidence="4" id="KW-1185">Reference proteome</keyword>
<organism evidence="3 4">
    <name type="scientific">Bradyrhizobium campsiandrae</name>
    <dbReference type="NCBI Taxonomy" id="1729892"/>
    <lineage>
        <taxon>Bacteria</taxon>
        <taxon>Pseudomonadati</taxon>
        <taxon>Pseudomonadota</taxon>
        <taxon>Alphaproteobacteria</taxon>
        <taxon>Hyphomicrobiales</taxon>
        <taxon>Nitrobacteraceae</taxon>
        <taxon>Bradyrhizobium</taxon>
    </lineage>
</organism>
<name>A0ABR7U1P7_9BRAD</name>
<dbReference type="Pfam" id="PF10400">
    <property type="entry name" value="Vir_act_alpha_C"/>
    <property type="match status" value="1"/>
</dbReference>
<dbReference type="SUPFAM" id="SSF46785">
    <property type="entry name" value="Winged helix' DNA-binding domain"/>
    <property type="match status" value="1"/>
</dbReference>
<protein>
    <submittedName>
        <fullName evidence="3">PadR family transcriptional regulator</fullName>
    </submittedName>
</protein>
<dbReference type="Gene3D" id="1.10.10.10">
    <property type="entry name" value="Winged helix-like DNA-binding domain superfamily/Winged helix DNA-binding domain"/>
    <property type="match status" value="1"/>
</dbReference>
<dbReference type="InterPro" id="IPR018309">
    <property type="entry name" value="Tscrpt_reg_PadR_C"/>
</dbReference>
<dbReference type="InterPro" id="IPR005149">
    <property type="entry name" value="Tscrpt_reg_PadR_N"/>
</dbReference>
<proteinExistence type="predicted"/>
<feature type="domain" description="Transcription regulator PadR C-terminal" evidence="2">
    <location>
        <begin position="92"/>
        <end position="175"/>
    </location>
</feature>
<evidence type="ECO:0000313" key="3">
    <source>
        <dbReference type="EMBL" id="MBC9977933.1"/>
    </source>
</evidence>
<accession>A0ABR7U1P7</accession>
<feature type="domain" description="Transcription regulator PadR N-terminal" evidence="1">
    <location>
        <begin position="7"/>
        <end position="80"/>
    </location>
</feature>
<dbReference type="RefSeq" id="WP_188105731.1">
    <property type="nucleotide sequence ID" value="NZ_JAANIH010000050.1"/>
</dbReference>
<dbReference type="PANTHER" id="PTHR43252">
    <property type="entry name" value="TRANSCRIPTIONAL REGULATOR YQJI"/>
    <property type="match status" value="1"/>
</dbReference>
<dbReference type="Proteomes" id="UP000639516">
    <property type="component" value="Unassembled WGS sequence"/>
</dbReference>
<reference evidence="3 4" key="1">
    <citation type="journal article" date="2020" name="Arch. Microbiol.">
        <title>Bradyrhizobium campsiandrae sp. nov., a nitrogen-fixing bacterial strain isolated from a native leguminous tree from the Amazon adapted to flooded conditions.</title>
        <authorList>
            <person name="Cabral Michel D."/>
            <person name="Martins da Costa E."/>
            <person name="Azarias Guimaraes A."/>
            <person name="Soares de Carvalho T."/>
            <person name="Santos de Castro Caputo P."/>
            <person name="Willems A."/>
            <person name="de Souza Moreira F.M."/>
        </authorList>
    </citation>
    <scope>NUCLEOTIDE SEQUENCE [LARGE SCALE GENOMIC DNA]</scope>
    <source>
        <strain evidence="4">INPA 384B</strain>
    </source>
</reference>
<comment type="caution">
    <text evidence="3">The sequence shown here is derived from an EMBL/GenBank/DDBJ whole genome shotgun (WGS) entry which is preliminary data.</text>
</comment>
<sequence length="201" mass="22650">MALGDAILACLTERPMTGYELAKTFDSSIGFFWKADHQQIYRELSKLRDRGFIQGREVVQTGKPNKLIYTLTPEGRTALRHWAARPSTPPSIKDDLLIRLHALDSVDIEPIRTDLMDRLEHHRDRHENYERILKKRFPDGTASGVLDLGNLLLLQLGARHERMVADFCEEALQALSAMSGKDKGNGTVVSLGDGKRGERQS</sequence>
<evidence type="ECO:0000259" key="2">
    <source>
        <dbReference type="Pfam" id="PF10400"/>
    </source>
</evidence>